<sequence>MKVFIVYCHPSKDSFTNDVYKSFERGLRDAGHEILISDLYDMNFQTDMSEEEYLRETYYRTDGIKSKDVLIEQEKIQNSDAIVFIYPVFWTEAPAKLVGWFDRIWTTGFAYKPDPKMKVLEKALFIVSAGKSMKSLIETGEKSAMETVMLGDRIRDRAKEKEMVIFDGVTHWNEEARSESIPRHLSKAYEMGINF</sequence>
<protein>
    <submittedName>
        <fullName evidence="4">NAD(P)H dehydrogenase (Quinone)</fullName>
    </submittedName>
</protein>
<evidence type="ECO:0000256" key="2">
    <source>
        <dbReference type="ARBA" id="ARBA00023002"/>
    </source>
</evidence>
<evidence type="ECO:0000313" key="4">
    <source>
        <dbReference type="EMBL" id="SJZ94236.1"/>
    </source>
</evidence>
<keyword evidence="2" id="KW-0560">Oxidoreductase</keyword>
<dbReference type="GO" id="GO:0003955">
    <property type="term" value="F:NAD(P)H dehydrogenase (quinone) activity"/>
    <property type="evidence" value="ECO:0007669"/>
    <property type="project" value="TreeGrafter"/>
</dbReference>
<dbReference type="Pfam" id="PF02525">
    <property type="entry name" value="Flavodoxin_2"/>
    <property type="match status" value="1"/>
</dbReference>
<evidence type="ECO:0000313" key="5">
    <source>
        <dbReference type="Proteomes" id="UP000189857"/>
    </source>
</evidence>
<dbReference type="Gene3D" id="3.40.50.360">
    <property type="match status" value="1"/>
</dbReference>
<organism evidence="4 5">
    <name type="scientific">Eubacterium ruminantium</name>
    <dbReference type="NCBI Taxonomy" id="42322"/>
    <lineage>
        <taxon>Bacteria</taxon>
        <taxon>Bacillati</taxon>
        <taxon>Bacillota</taxon>
        <taxon>Clostridia</taxon>
        <taxon>Eubacteriales</taxon>
        <taxon>Eubacteriaceae</taxon>
        <taxon>Eubacterium</taxon>
    </lineage>
</organism>
<name>A0A1T4PSI4_9FIRM</name>
<evidence type="ECO:0000259" key="3">
    <source>
        <dbReference type="Pfam" id="PF02525"/>
    </source>
</evidence>
<dbReference type="PANTHER" id="PTHR10204">
    <property type="entry name" value="NAD P H OXIDOREDUCTASE-RELATED"/>
    <property type="match status" value="1"/>
</dbReference>
<dbReference type="GO" id="GO:0005829">
    <property type="term" value="C:cytosol"/>
    <property type="evidence" value="ECO:0007669"/>
    <property type="project" value="TreeGrafter"/>
</dbReference>
<comment type="similarity">
    <text evidence="1">Belongs to the NAD(P)H dehydrogenase (quinone) family.</text>
</comment>
<reference evidence="4 5" key="1">
    <citation type="submission" date="2017-02" db="EMBL/GenBank/DDBJ databases">
        <authorList>
            <person name="Peterson S.W."/>
        </authorList>
    </citation>
    <scope>NUCLEOTIDE SEQUENCE [LARGE SCALE GENOMIC DNA]</scope>
    <source>
        <strain evidence="4 5">ATCC 17233</strain>
    </source>
</reference>
<dbReference type="SUPFAM" id="SSF52218">
    <property type="entry name" value="Flavoproteins"/>
    <property type="match status" value="1"/>
</dbReference>
<dbReference type="InterPro" id="IPR029039">
    <property type="entry name" value="Flavoprotein-like_sf"/>
</dbReference>
<dbReference type="AlphaFoldDB" id="A0A1T4PSI4"/>
<dbReference type="Proteomes" id="UP000189857">
    <property type="component" value="Unassembled WGS sequence"/>
</dbReference>
<gene>
    <name evidence="4" type="ORF">SAMN02745110_02101</name>
</gene>
<evidence type="ECO:0000256" key="1">
    <source>
        <dbReference type="ARBA" id="ARBA00006252"/>
    </source>
</evidence>
<dbReference type="InterPro" id="IPR051545">
    <property type="entry name" value="NAD(P)H_dehydrogenase_qn"/>
</dbReference>
<accession>A0A1T4PSI4</accession>
<dbReference type="EMBL" id="FUXA01000014">
    <property type="protein sequence ID" value="SJZ94236.1"/>
    <property type="molecule type" value="Genomic_DNA"/>
</dbReference>
<dbReference type="RefSeq" id="WP_078787907.1">
    <property type="nucleotide sequence ID" value="NZ_FMTO01000013.1"/>
</dbReference>
<feature type="domain" description="Flavodoxin-like fold" evidence="3">
    <location>
        <begin position="1"/>
        <end position="148"/>
    </location>
</feature>
<dbReference type="PANTHER" id="PTHR10204:SF34">
    <property type="entry name" value="NAD(P)H DEHYDROGENASE [QUINONE] 1 ISOFORM 1"/>
    <property type="match status" value="1"/>
</dbReference>
<keyword evidence="5" id="KW-1185">Reference proteome</keyword>
<dbReference type="InterPro" id="IPR003680">
    <property type="entry name" value="Flavodoxin_fold"/>
</dbReference>
<proteinExistence type="inferred from homology"/>
<dbReference type="OrthoDB" id="9805976at2"/>